<proteinExistence type="predicted"/>
<evidence type="ECO:0000313" key="2">
    <source>
        <dbReference type="EMBL" id="KKR88441.1"/>
    </source>
</evidence>
<dbReference type="Proteomes" id="UP000033908">
    <property type="component" value="Unassembled WGS sequence"/>
</dbReference>
<dbReference type="Pfam" id="PF00188">
    <property type="entry name" value="CAP"/>
    <property type="match status" value="1"/>
</dbReference>
<name>A0A0G0ULP1_9BACT</name>
<protein>
    <submittedName>
        <fullName evidence="2">SCP-like protein extracellular</fullName>
    </submittedName>
</protein>
<dbReference type="PATRIC" id="fig|1618440.3.peg.140"/>
<gene>
    <name evidence="2" type="ORF">UU37_C0003G0015</name>
</gene>
<dbReference type="CDD" id="cd05379">
    <property type="entry name" value="CAP_bacterial"/>
    <property type="match status" value="1"/>
</dbReference>
<dbReference type="SUPFAM" id="SSF55797">
    <property type="entry name" value="PR-1-like"/>
    <property type="match status" value="1"/>
</dbReference>
<dbReference type="Gene3D" id="3.40.33.10">
    <property type="entry name" value="CAP"/>
    <property type="match status" value="1"/>
</dbReference>
<feature type="domain" description="SCP" evidence="1">
    <location>
        <begin position="20"/>
        <end position="64"/>
    </location>
</feature>
<organism evidence="2 3">
    <name type="scientific">Candidatus Gottesmanbacteria bacterium GW2011_GWA2_41_12</name>
    <dbReference type="NCBI Taxonomy" id="1618440"/>
    <lineage>
        <taxon>Bacteria</taxon>
        <taxon>Candidatus Gottesmaniibacteriota</taxon>
    </lineage>
</organism>
<dbReference type="InterPro" id="IPR035940">
    <property type="entry name" value="CAP_sf"/>
</dbReference>
<dbReference type="InterPro" id="IPR014044">
    <property type="entry name" value="CAP_dom"/>
</dbReference>
<reference evidence="2 3" key="1">
    <citation type="journal article" date="2015" name="Nature">
        <title>rRNA introns, odd ribosomes, and small enigmatic genomes across a large radiation of phyla.</title>
        <authorList>
            <person name="Brown C.T."/>
            <person name="Hug L.A."/>
            <person name="Thomas B.C."/>
            <person name="Sharon I."/>
            <person name="Castelle C.J."/>
            <person name="Singh A."/>
            <person name="Wilkins M.J."/>
            <person name="Williams K.H."/>
            <person name="Banfield J.F."/>
        </authorList>
    </citation>
    <scope>NUCLEOTIDE SEQUENCE [LARGE SCALE GENOMIC DNA]</scope>
</reference>
<accession>A0A0G0ULP1</accession>
<dbReference type="PANTHER" id="PTHR31157:SF1">
    <property type="entry name" value="SCP DOMAIN-CONTAINING PROTEIN"/>
    <property type="match status" value="1"/>
</dbReference>
<dbReference type="AlphaFoldDB" id="A0A0G0ULP1"/>
<evidence type="ECO:0000259" key="1">
    <source>
        <dbReference type="Pfam" id="PF00188"/>
    </source>
</evidence>
<evidence type="ECO:0000313" key="3">
    <source>
        <dbReference type="Proteomes" id="UP000033908"/>
    </source>
</evidence>
<dbReference type="EMBL" id="LCAJ01000003">
    <property type="protein sequence ID" value="KKR88441.1"/>
    <property type="molecule type" value="Genomic_DNA"/>
</dbReference>
<comment type="caution">
    <text evidence="2">The sequence shown here is derived from an EMBL/GenBank/DDBJ whole genome shotgun (WGS) entry which is preliminary data.</text>
</comment>
<sequence>MKNAGIFYTEAGENLAFAPNVNIAHAGLMNSPGHRANILSPDFGKVGIGVIDGGIYGEMFVQKFTD</sequence>
<dbReference type="PANTHER" id="PTHR31157">
    <property type="entry name" value="SCP DOMAIN-CONTAINING PROTEIN"/>
    <property type="match status" value="1"/>
</dbReference>